<feature type="compositionally biased region" description="Basic and acidic residues" evidence="1">
    <location>
        <begin position="445"/>
        <end position="457"/>
    </location>
</feature>
<evidence type="ECO:0000256" key="1">
    <source>
        <dbReference type="SAM" id="MobiDB-lite"/>
    </source>
</evidence>
<gene>
    <name evidence="2" type="ORF">BN9_070650</name>
</gene>
<feature type="compositionally biased region" description="Polar residues" evidence="1">
    <location>
        <begin position="680"/>
        <end position="692"/>
    </location>
</feature>
<feature type="compositionally biased region" description="Polar residues" evidence="1">
    <location>
        <begin position="286"/>
        <end position="302"/>
    </location>
</feature>
<feature type="region of interest" description="Disordered" evidence="1">
    <location>
        <begin position="1"/>
        <end position="104"/>
    </location>
</feature>
<feature type="compositionally biased region" description="Low complexity" evidence="1">
    <location>
        <begin position="509"/>
        <end position="522"/>
    </location>
</feature>
<organism evidence="2 3">
    <name type="scientific">Albugo candida</name>
    <dbReference type="NCBI Taxonomy" id="65357"/>
    <lineage>
        <taxon>Eukaryota</taxon>
        <taxon>Sar</taxon>
        <taxon>Stramenopiles</taxon>
        <taxon>Oomycota</taxon>
        <taxon>Peronosporomycetes</taxon>
        <taxon>Albuginales</taxon>
        <taxon>Albuginaceae</taxon>
        <taxon>Albugo</taxon>
    </lineage>
</organism>
<accession>A0A024GHY6</accession>
<feature type="compositionally biased region" description="Polar residues" evidence="1">
    <location>
        <begin position="635"/>
        <end position="654"/>
    </location>
</feature>
<reference evidence="2 3" key="1">
    <citation type="submission" date="2012-05" db="EMBL/GenBank/DDBJ databases">
        <title>Recombination and specialization in a pathogen metapopulation.</title>
        <authorList>
            <person name="Gardiner A."/>
            <person name="Kemen E."/>
            <person name="Schultz-Larsen T."/>
            <person name="MacLean D."/>
            <person name="Van Oosterhout C."/>
            <person name="Jones J.D.G."/>
        </authorList>
    </citation>
    <scope>NUCLEOTIDE SEQUENCE [LARGE SCALE GENOMIC DNA]</scope>
    <source>
        <strain evidence="2 3">Ac Nc2</strain>
    </source>
</reference>
<feature type="region of interest" description="Disordered" evidence="1">
    <location>
        <begin position="139"/>
        <end position="199"/>
    </location>
</feature>
<feature type="compositionally biased region" description="Polar residues" evidence="1">
    <location>
        <begin position="459"/>
        <end position="469"/>
    </location>
</feature>
<proteinExistence type="predicted"/>
<feature type="region of interest" description="Disordered" evidence="1">
    <location>
        <begin position="218"/>
        <end position="266"/>
    </location>
</feature>
<feature type="compositionally biased region" description="Basic and acidic residues" evidence="1">
    <location>
        <begin position="471"/>
        <end position="507"/>
    </location>
</feature>
<sequence length="733" mass="81362">MTTETDKIAHSSANTYKSVDCSESASSRNSDFDSHGDDSTEPENEDELLESECDESDGTSEKSLSCDISDAKATSECVEKASDSNRSSQSFESFDAESVEKESKITDTIDKTLEDLVTCVTHNHHTRTHKDIVTNARMSDEDKVVSERKSTQMIENKDDCEISSMTASAEGEETTLPKESNESQEMQKESVKENEEVFEDTVTIEEISQEATVKIEELRDTNRNKQLSEGSCPPSFIPPTRKSEGIELGSQKNDKERQTKSSNVLRITERFGGNVFKPVDMRTEIKSPSISPQSFVAESALSSHPRKPTASPQKPTQNDEKPIEEITTTTLTVPQDSPQSERHTSETDEGIIGTLCGLAQRVIHHQAAPKHVYHAEESDSNENTEPKSTEEKILTSEIPHPRTTVPHEQSESDRKSVCSDQTIPLDATNENTIQTSTSSVPMESPRVDKSIEYEPKSDISPQMDTTLPLSQREEGEPEARHHLHRSESRSNRPISDRRSDICVHDGSNDESSTDPSSSVRSSAVEEANFKENMNDQLSSQIPPNGFKAIVSKFEPKMESPKPFIHSKSDELDHKLFEMNSFQPKASEKSQQNEVDDSEMRSSNDTNAESLPITSSCASPRRNATSAALQDAHTETACTPYNVPTESKPTNSISIPIQKASVDSKSKETSTDEENEPKAPQTATKMTSSSTRASRALIKKSKHPSPFTLWLRNTFSKPLFGKLKFTKRKSDSRI</sequence>
<evidence type="ECO:0000313" key="2">
    <source>
        <dbReference type="EMBL" id="CCI46136.1"/>
    </source>
</evidence>
<feature type="compositionally biased region" description="Basic and acidic residues" evidence="1">
    <location>
        <begin position="175"/>
        <end position="195"/>
    </location>
</feature>
<feature type="region of interest" description="Disordered" evidence="1">
    <location>
        <begin position="558"/>
        <end position="702"/>
    </location>
</feature>
<feature type="compositionally biased region" description="Basic and acidic residues" evidence="1">
    <location>
        <begin position="139"/>
        <end position="160"/>
    </location>
</feature>
<feature type="compositionally biased region" description="Polar residues" evidence="1">
    <location>
        <begin position="600"/>
        <end position="627"/>
    </location>
</feature>
<keyword evidence="3" id="KW-1185">Reference proteome</keyword>
<dbReference type="AlphaFoldDB" id="A0A024GHY6"/>
<evidence type="ECO:0000313" key="3">
    <source>
        <dbReference type="Proteomes" id="UP000053237"/>
    </source>
</evidence>
<feature type="region of interest" description="Disordered" evidence="1">
    <location>
        <begin position="370"/>
        <end position="543"/>
    </location>
</feature>
<feature type="compositionally biased region" description="Polar residues" evidence="1">
    <location>
        <begin position="418"/>
        <end position="441"/>
    </location>
</feature>
<feature type="compositionally biased region" description="Polar residues" evidence="1">
    <location>
        <begin position="11"/>
        <end position="29"/>
    </location>
</feature>
<protein>
    <submittedName>
        <fullName evidence="2">Uncharacterized protein</fullName>
    </submittedName>
</protein>
<feature type="compositionally biased region" description="Basic and acidic residues" evidence="1">
    <location>
        <begin position="408"/>
        <end position="417"/>
    </location>
</feature>
<feature type="compositionally biased region" description="Basic and acidic residues" evidence="1">
    <location>
        <begin position="384"/>
        <end position="394"/>
    </location>
</feature>
<feature type="compositionally biased region" description="Basic and acidic residues" evidence="1">
    <location>
        <begin position="566"/>
        <end position="576"/>
    </location>
</feature>
<feature type="compositionally biased region" description="Polar residues" evidence="1">
    <location>
        <begin position="326"/>
        <end position="338"/>
    </location>
</feature>
<name>A0A024GHY6_9STRA</name>
<dbReference type="Proteomes" id="UP000053237">
    <property type="component" value="Unassembled WGS sequence"/>
</dbReference>
<dbReference type="InParanoid" id="A0A024GHY6"/>
<feature type="compositionally biased region" description="Acidic residues" evidence="1">
    <location>
        <begin position="39"/>
        <end position="58"/>
    </location>
</feature>
<feature type="compositionally biased region" description="Polar residues" evidence="1">
    <location>
        <begin position="579"/>
        <end position="592"/>
    </location>
</feature>
<dbReference type="EMBL" id="CAIX01000117">
    <property type="protein sequence ID" value="CCI46136.1"/>
    <property type="molecule type" value="Genomic_DNA"/>
</dbReference>
<feature type="region of interest" description="Disordered" evidence="1">
    <location>
        <begin position="286"/>
        <end position="347"/>
    </location>
</feature>
<comment type="caution">
    <text evidence="2">The sequence shown here is derived from an EMBL/GenBank/DDBJ whole genome shotgun (WGS) entry which is preliminary data.</text>
</comment>